<evidence type="ECO:0000256" key="1">
    <source>
        <dbReference type="ARBA" id="ARBA00009437"/>
    </source>
</evidence>
<accession>A0ABV7FE66</accession>
<keyword evidence="5" id="KW-0804">Transcription</keyword>
<dbReference type="Gene3D" id="1.10.10.10">
    <property type="entry name" value="Winged helix-like DNA-binding domain superfamily/Winged helix DNA-binding domain"/>
    <property type="match status" value="1"/>
</dbReference>
<dbReference type="InterPro" id="IPR036390">
    <property type="entry name" value="WH_DNA-bd_sf"/>
</dbReference>
<feature type="domain" description="HTH lysR-type" evidence="6">
    <location>
        <begin position="1"/>
        <end position="58"/>
    </location>
</feature>
<evidence type="ECO:0000256" key="5">
    <source>
        <dbReference type="ARBA" id="ARBA00023163"/>
    </source>
</evidence>
<dbReference type="RefSeq" id="WP_378118665.1">
    <property type="nucleotide sequence ID" value="NZ_JBHRTF010000004.1"/>
</dbReference>
<keyword evidence="3" id="KW-0238">DNA-binding</keyword>
<dbReference type="Pfam" id="PF00126">
    <property type="entry name" value="HTH_1"/>
    <property type="match status" value="1"/>
</dbReference>
<evidence type="ECO:0000256" key="3">
    <source>
        <dbReference type="ARBA" id="ARBA00023125"/>
    </source>
</evidence>
<dbReference type="CDD" id="cd08411">
    <property type="entry name" value="PBP2_OxyR"/>
    <property type="match status" value="1"/>
</dbReference>
<dbReference type="Pfam" id="PF03466">
    <property type="entry name" value="LysR_substrate"/>
    <property type="match status" value="1"/>
</dbReference>
<dbReference type="SUPFAM" id="SSF46785">
    <property type="entry name" value="Winged helix' DNA-binding domain"/>
    <property type="match status" value="1"/>
</dbReference>
<dbReference type="InterPro" id="IPR036388">
    <property type="entry name" value="WH-like_DNA-bd_sf"/>
</dbReference>
<evidence type="ECO:0000256" key="4">
    <source>
        <dbReference type="ARBA" id="ARBA00023159"/>
    </source>
</evidence>
<keyword evidence="8" id="KW-1185">Reference proteome</keyword>
<dbReference type="PROSITE" id="PS50931">
    <property type="entry name" value="HTH_LYSR"/>
    <property type="match status" value="1"/>
</dbReference>
<gene>
    <name evidence="7" type="ORF">ACFODX_10080</name>
</gene>
<evidence type="ECO:0000259" key="6">
    <source>
        <dbReference type="PROSITE" id="PS50931"/>
    </source>
</evidence>
<protein>
    <submittedName>
        <fullName evidence="7">Hydrogen peroxide-inducible genes activator</fullName>
    </submittedName>
</protein>
<dbReference type="Proteomes" id="UP001595555">
    <property type="component" value="Unassembled WGS sequence"/>
</dbReference>
<dbReference type="SUPFAM" id="SSF53850">
    <property type="entry name" value="Periplasmic binding protein-like II"/>
    <property type="match status" value="1"/>
</dbReference>
<dbReference type="PANTHER" id="PTHR30346">
    <property type="entry name" value="TRANSCRIPTIONAL DUAL REGULATOR HCAR-RELATED"/>
    <property type="match status" value="1"/>
</dbReference>
<dbReference type="EMBL" id="JBHRTF010000004">
    <property type="protein sequence ID" value="MFC3115905.1"/>
    <property type="molecule type" value="Genomic_DNA"/>
</dbReference>
<evidence type="ECO:0000313" key="7">
    <source>
        <dbReference type="EMBL" id="MFC3115905.1"/>
    </source>
</evidence>
<dbReference type="InterPro" id="IPR000847">
    <property type="entry name" value="LysR_HTH_N"/>
</dbReference>
<sequence>MTLAELRFIVELADTRHFGRAAQRCDVTQPNLSVSVRKLEEELGVVLFERTKSGVHPTVLGRDIIHQARRVLSGVSDIRRLAQAGSGQLQGRLSLGVIHTLAPYLLPQLVPYLAQQVATMPLSVSEGMSAELCKQLRAGSLDAILVSLPFSEPDVVVQPLYDEPLVVIMPSTHVLSASQVVDLAALRGQPQLLLAQGHCLRQQVLALLPETVLLGDEINSLETLRNMVAAGQGLAVVPRSAATPGICAASRLVARPLAGAGRTLALAWRASFPRHKAIDVLRRSIQMCSGAYWSFTTEPELTELS</sequence>
<comment type="caution">
    <text evidence="7">The sequence shown here is derived from an EMBL/GenBank/DDBJ whole genome shotgun (WGS) entry which is preliminary data.</text>
</comment>
<evidence type="ECO:0000313" key="8">
    <source>
        <dbReference type="Proteomes" id="UP001595555"/>
    </source>
</evidence>
<dbReference type="PRINTS" id="PR00039">
    <property type="entry name" value="HTHLYSR"/>
</dbReference>
<dbReference type="Gene3D" id="3.40.190.10">
    <property type="entry name" value="Periplasmic binding protein-like II"/>
    <property type="match status" value="2"/>
</dbReference>
<proteinExistence type="inferred from homology"/>
<name>A0ABV7FE66_9GAMM</name>
<keyword evidence="2" id="KW-0805">Transcription regulation</keyword>
<keyword evidence="4" id="KW-0010">Activator</keyword>
<organism evidence="7 8">
    <name type="scientific">Cellvibrio fontiphilus</name>
    <dbReference type="NCBI Taxonomy" id="1815559"/>
    <lineage>
        <taxon>Bacteria</taxon>
        <taxon>Pseudomonadati</taxon>
        <taxon>Pseudomonadota</taxon>
        <taxon>Gammaproteobacteria</taxon>
        <taxon>Cellvibrionales</taxon>
        <taxon>Cellvibrionaceae</taxon>
        <taxon>Cellvibrio</taxon>
    </lineage>
</organism>
<reference evidence="8" key="1">
    <citation type="journal article" date="2019" name="Int. J. Syst. Evol. Microbiol.">
        <title>The Global Catalogue of Microorganisms (GCM) 10K type strain sequencing project: providing services to taxonomists for standard genome sequencing and annotation.</title>
        <authorList>
            <consortium name="The Broad Institute Genomics Platform"/>
            <consortium name="The Broad Institute Genome Sequencing Center for Infectious Disease"/>
            <person name="Wu L."/>
            <person name="Ma J."/>
        </authorList>
    </citation>
    <scope>NUCLEOTIDE SEQUENCE [LARGE SCALE GENOMIC DNA]</scope>
    <source>
        <strain evidence="8">KCTC 52237</strain>
    </source>
</reference>
<dbReference type="InterPro" id="IPR005119">
    <property type="entry name" value="LysR_subst-bd"/>
</dbReference>
<comment type="similarity">
    <text evidence="1">Belongs to the LysR transcriptional regulatory family.</text>
</comment>
<dbReference type="PANTHER" id="PTHR30346:SF26">
    <property type="entry name" value="HYDROGEN PEROXIDE-INDUCIBLE GENES ACTIVATOR"/>
    <property type="match status" value="1"/>
</dbReference>
<evidence type="ECO:0000256" key="2">
    <source>
        <dbReference type="ARBA" id="ARBA00023015"/>
    </source>
</evidence>